<organism evidence="1 2">
    <name type="scientific">Papaver nudicaule</name>
    <name type="common">Iceland poppy</name>
    <dbReference type="NCBI Taxonomy" id="74823"/>
    <lineage>
        <taxon>Eukaryota</taxon>
        <taxon>Viridiplantae</taxon>
        <taxon>Streptophyta</taxon>
        <taxon>Embryophyta</taxon>
        <taxon>Tracheophyta</taxon>
        <taxon>Spermatophyta</taxon>
        <taxon>Magnoliopsida</taxon>
        <taxon>Ranunculales</taxon>
        <taxon>Papaveraceae</taxon>
        <taxon>Papaveroideae</taxon>
        <taxon>Papaver</taxon>
    </lineage>
</organism>
<evidence type="ECO:0000313" key="2">
    <source>
        <dbReference type="Proteomes" id="UP001177140"/>
    </source>
</evidence>
<accession>A0AA41SFD0</accession>
<dbReference type="AlphaFoldDB" id="A0AA41SFD0"/>
<evidence type="ECO:0008006" key="3">
    <source>
        <dbReference type="Google" id="ProtNLM"/>
    </source>
</evidence>
<name>A0AA41SFD0_PAPNU</name>
<comment type="caution">
    <text evidence="1">The sequence shown here is derived from an EMBL/GenBank/DDBJ whole genome shotgun (WGS) entry which is preliminary data.</text>
</comment>
<gene>
    <name evidence="1" type="ORF">MKW94_024134</name>
</gene>
<dbReference type="EMBL" id="JAJJMA010141173">
    <property type="protein sequence ID" value="MCL7034020.1"/>
    <property type="molecule type" value="Genomic_DNA"/>
</dbReference>
<evidence type="ECO:0000313" key="1">
    <source>
        <dbReference type="EMBL" id="MCL7034020.1"/>
    </source>
</evidence>
<protein>
    <recommendedName>
        <fullName evidence="3">CCHC-type domain-containing protein</fullName>
    </recommendedName>
</protein>
<dbReference type="Proteomes" id="UP001177140">
    <property type="component" value="Unassembled WGS sequence"/>
</dbReference>
<proteinExistence type="predicted"/>
<sequence length="78" mass="8694">GRSEEGYKVVMDILDQAFEKPEGNKRPRVCKTCSSQGHDSRNCKSKEIDTIDRDLCGNGADVLQLTDGIEEIHTVQVE</sequence>
<reference evidence="1" key="1">
    <citation type="submission" date="2022-03" db="EMBL/GenBank/DDBJ databases">
        <title>A functionally conserved STORR gene fusion in Papaver species that diverged 16.8 million years ago.</title>
        <authorList>
            <person name="Catania T."/>
        </authorList>
    </citation>
    <scope>NUCLEOTIDE SEQUENCE</scope>
    <source>
        <strain evidence="1">S-191538</strain>
    </source>
</reference>
<feature type="non-terminal residue" evidence="1">
    <location>
        <position position="78"/>
    </location>
</feature>
<keyword evidence="2" id="KW-1185">Reference proteome</keyword>